<dbReference type="RefSeq" id="WP_116421447.1">
    <property type="nucleotide sequence ID" value="NZ_NMUE01000028.1"/>
</dbReference>
<evidence type="ECO:0000313" key="2">
    <source>
        <dbReference type="EMBL" id="RFA94959.1"/>
    </source>
</evidence>
<sequence>MAEVVRQASEDCLHRVGVATGNCSLEVINCKQARSYRSVAGVYIFFDESGVYYIGETNDIARRVGAL</sequence>
<gene>
    <name evidence="2" type="ORF">CGL51_08710</name>
    <name evidence="3" type="ORF">CGL52_11120</name>
</gene>
<accession>A0A371QXA2</accession>
<evidence type="ECO:0000313" key="4">
    <source>
        <dbReference type="Proteomes" id="UP000256877"/>
    </source>
</evidence>
<dbReference type="OrthoDB" id="28299at2157"/>
<feature type="domain" description="GIY-YIG" evidence="1">
    <location>
        <begin position="38"/>
        <end position="67"/>
    </location>
</feature>
<evidence type="ECO:0000313" key="3">
    <source>
        <dbReference type="EMBL" id="RFA96281.1"/>
    </source>
</evidence>
<dbReference type="SUPFAM" id="SSF82771">
    <property type="entry name" value="GIY-YIG endonuclease"/>
    <property type="match status" value="1"/>
</dbReference>
<proteinExistence type="predicted"/>
<comment type="caution">
    <text evidence="2">The sequence shown here is derived from an EMBL/GenBank/DDBJ whole genome shotgun (WGS) entry which is preliminary data.</text>
</comment>
<dbReference type="AlphaFoldDB" id="A0A371QXA2"/>
<dbReference type="PROSITE" id="PS50164">
    <property type="entry name" value="GIY_YIG"/>
    <property type="match status" value="1"/>
</dbReference>
<evidence type="ECO:0000313" key="5">
    <source>
        <dbReference type="Proteomes" id="UP000257123"/>
    </source>
</evidence>
<reference evidence="4 5" key="1">
    <citation type="submission" date="2017-07" db="EMBL/GenBank/DDBJ databases">
        <title>Draft genome sequence of aerobic hyperthermophilic archaea, Pyrobaculum aerophilum YKB31 and YKB32.</title>
        <authorList>
            <person name="Mochizuki T."/>
            <person name="Berliner A.J."/>
            <person name="Yoshida-Takashima Y."/>
            <person name="Takaki Y."/>
            <person name="Nunoura T."/>
            <person name="Takai K."/>
        </authorList>
    </citation>
    <scope>NUCLEOTIDE SEQUENCE [LARGE SCALE GENOMIC DNA]</scope>
    <source>
        <strain evidence="2 5">YKB31</strain>
        <strain evidence="3 4">YKB32</strain>
    </source>
</reference>
<dbReference type="InterPro" id="IPR035901">
    <property type="entry name" value="GIY-YIG_endonuc_sf"/>
</dbReference>
<dbReference type="Proteomes" id="UP000256877">
    <property type="component" value="Unassembled WGS sequence"/>
</dbReference>
<name>A0A371QXA2_9CREN</name>
<evidence type="ECO:0000259" key="1">
    <source>
        <dbReference type="PROSITE" id="PS50164"/>
    </source>
</evidence>
<dbReference type="InterPro" id="IPR000305">
    <property type="entry name" value="GIY-YIG_endonuc"/>
</dbReference>
<dbReference type="Proteomes" id="UP000257123">
    <property type="component" value="Unassembled WGS sequence"/>
</dbReference>
<organism evidence="2 5">
    <name type="scientific">Pyrobaculum aerophilum</name>
    <dbReference type="NCBI Taxonomy" id="13773"/>
    <lineage>
        <taxon>Archaea</taxon>
        <taxon>Thermoproteota</taxon>
        <taxon>Thermoprotei</taxon>
        <taxon>Thermoproteales</taxon>
        <taxon>Thermoproteaceae</taxon>
        <taxon>Pyrobaculum</taxon>
    </lineage>
</organism>
<dbReference type="EMBL" id="NMUF01000039">
    <property type="protein sequence ID" value="RFA96281.1"/>
    <property type="molecule type" value="Genomic_DNA"/>
</dbReference>
<protein>
    <recommendedName>
        <fullName evidence="1">GIY-YIG domain-containing protein</fullName>
    </recommendedName>
</protein>
<dbReference type="EMBL" id="NMUE01000028">
    <property type="protein sequence ID" value="RFA94959.1"/>
    <property type="molecule type" value="Genomic_DNA"/>
</dbReference>